<keyword evidence="2" id="KW-1185">Reference proteome</keyword>
<evidence type="ECO:0000313" key="1">
    <source>
        <dbReference type="EMBL" id="PRQ33059.1"/>
    </source>
</evidence>
<dbReference type="AlphaFoldDB" id="A0A2P6QFW1"/>
<proteinExistence type="predicted"/>
<reference evidence="1 2" key="1">
    <citation type="journal article" date="2018" name="Nat. Genet.">
        <title>The Rosa genome provides new insights in the design of modern roses.</title>
        <authorList>
            <person name="Bendahmane M."/>
        </authorList>
    </citation>
    <scope>NUCLEOTIDE SEQUENCE [LARGE SCALE GENOMIC DNA]</scope>
    <source>
        <strain evidence="2">cv. Old Blush</strain>
    </source>
</reference>
<dbReference type="Proteomes" id="UP000238479">
    <property type="component" value="Chromosome 5"/>
</dbReference>
<protein>
    <submittedName>
        <fullName evidence="1">Uncharacterized protein</fullName>
    </submittedName>
</protein>
<comment type="caution">
    <text evidence="1">The sequence shown here is derived from an EMBL/GenBank/DDBJ whole genome shotgun (WGS) entry which is preliminary data.</text>
</comment>
<evidence type="ECO:0000313" key="2">
    <source>
        <dbReference type="Proteomes" id="UP000238479"/>
    </source>
</evidence>
<accession>A0A2P6QFW1</accession>
<gene>
    <name evidence="1" type="ORF">RchiOBHm_Chr5g0053311</name>
</gene>
<organism evidence="1 2">
    <name type="scientific">Rosa chinensis</name>
    <name type="common">China rose</name>
    <dbReference type="NCBI Taxonomy" id="74649"/>
    <lineage>
        <taxon>Eukaryota</taxon>
        <taxon>Viridiplantae</taxon>
        <taxon>Streptophyta</taxon>
        <taxon>Embryophyta</taxon>
        <taxon>Tracheophyta</taxon>
        <taxon>Spermatophyta</taxon>
        <taxon>Magnoliopsida</taxon>
        <taxon>eudicotyledons</taxon>
        <taxon>Gunneridae</taxon>
        <taxon>Pentapetalae</taxon>
        <taxon>rosids</taxon>
        <taxon>fabids</taxon>
        <taxon>Rosales</taxon>
        <taxon>Rosaceae</taxon>
        <taxon>Rosoideae</taxon>
        <taxon>Rosoideae incertae sedis</taxon>
        <taxon>Rosa</taxon>
    </lineage>
</organism>
<name>A0A2P6QFW1_ROSCH</name>
<dbReference type="EMBL" id="PDCK01000043">
    <property type="protein sequence ID" value="PRQ33059.1"/>
    <property type="molecule type" value="Genomic_DNA"/>
</dbReference>
<dbReference type="Gramene" id="PRQ33059">
    <property type="protein sequence ID" value="PRQ33059"/>
    <property type="gene ID" value="RchiOBHm_Chr5g0053311"/>
</dbReference>
<sequence>MFFKALDVKMKRKMMQLRRSIVVATSIIESMIYQIKERGMRLSCMIHPCFSHS</sequence>